<keyword evidence="3" id="KW-0675">Receptor</keyword>
<dbReference type="Pfam" id="PF10328">
    <property type="entry name" value="7TM_GPCR_Srx"/>
    <property type="match status" value="1"/>
</dbReference>
<keyword evidence="1" id="KW-1133">Transmembrane helix</keyword>
<protein>
    <submittedName>
        <fullName evidence="3">7TM GPCR serpentine receptor class x (Srx) domain-containing protein</fullName>
    </submittedName>
</protein>
<feature type="transmembrane region" description="Helical" evidence="1">
    <location>
        <begin position="83"/>
        <end position="104"/>
    </location>
</feature>
<dbReference type="SMR" id="Q93798"/>
<dbReference type="GeneID" id="186283"/>
<dbReference type="KEGG" id="cel:CELE_F55B12.7"/>
<dbReference type="STRING" id="6239.F55B12.7.1"/>
<name>Q93798_CAEEL</name>
<dbReference type="PANTHER" id="PTHR46611">
    <property type="entry name" value="SERPENTINE RECEPTOR, CLASS X-RELATED"/>
    <property type="match status" value="1"/>
</dbReference>
<feature type="transmembrane region" description="Helical" evidence="1">
    <location>
        <begin position="158"/>
        <end position="178"/>
    </location>
</feature>
<feature type="transmembrane region" description="Helical" evidence="1">
    <location>
        <begin position="41"/>
        <end position="62"/>
    </location>
</feature>
<dbReference type="OrthoDB" id="5828643at2759"/>
<evidence type="ECO:0000256" key="1">
    <source>
        <dbReference type="SAM" id="Phobius"/>
    </source>
</evidence>
<dbReference type="Proteomes" id="UP000001940">
    <property type="component" value="Chromosome V"/>
</dbReference>
<sequence>MRTSISCIVVPDAYIKLFRTIRMRQISIVSSPSELIFAKKYSFFLSFQTSLLGSICNIYLLLKFSARDGRPNGFQKICLVKTVPNIIVCLSFLFWVVPLTAFSYSYNEVNYWLNSLVGGVAGTWAYLLTPILQVSMSCNRFYVLYFPFGIKLVKKVPMTNVIITIASLSVSIVAATTLPKGCGYVYDPEFLQWIPEEGKCAETVSSGINYAIIIFTISSNSFNIATASRLLMRKIVGLTKQDSSKRRKRWMIMFLQSVMQDCLHLVDSINATYLWKLSEELWFQCIFLTLSFITIYTLDGFVMLVFNQDIQPKWCRSGSKGERTSAMMVTSKISVTTMT</sequence>
<feature type="domain" description="7TM GPCR serpentine receptor class x (Srx)" evidence="2">
    <location>
        <begin position="47"/>
        <end position="307"/>
    </location>
</feature>
<dbReference type="CTD" id="186283"/>
<dbReference type="EMBL" id="BX284605">
    <property type="protein sequence ID" value="CAB02128.3"/>
    <property type="molecule type" value="Genomic_DNA"/>
</dbReference>
<evidence type="ECO:0000259" key="2">
    <source>
        <dbReference type="Pfam" id="PF10328"/>
    </source>
</evidence>
<dbReference type="FunCoup" id="Q93798">
    <property type="interactions" value="1"/>
</dbReference>
<gene>
    <name evidence="3 5" type="primary">srx-128</name>
    <name evidence="3" type="ORF">CELE_F55B12.7</name>
    <name evidence="5" type="ORF">F55B12.7</name>
</gene>
<proteinExistence type="predicted"/>
<feature type="transmembrane region" description="Helical" evidence="1">
    <location>
        <begin position="252"/>
        <end position="275"/>
    </location>
</feature>
<accession>Q93798</accession>
<feature type="transmembrane region" description="Helical" evidence="1">
    <location>
        <begin position="281"/>
        <end position="306"/>
    </location>
</feature>
<dbReference type="PhylomeDB" id="Q93798"/>
<dbReference type="AlphaFoldDB" id="Q93798"/>
<evidence type="ECO:0000313" key="3">
    <source>
        <dbReference type="EMBL" id="CAB02128.3"/>
    </source>
</evidence>
<organism evidence="3 4">
    <name type="scientific">Caenorhabditis elegans</name>
    <dbReference type="NCBI Taxonomy" id="6239"/>
    <lineage>
        <taxon>Eukaryota</taxon>
        <taxon>Metazoa</taxon>
        <taxon>Ecdysozoa</taxon>
        <taxon>Nematoda</taxon>
        <taxon>Chromadorea</taxon>
        <taxon>Rhabditida</taxon>
        <taxon>Rhabditina</taxon>
        <taxon>Rhabditomorpha</taxon>
        <taxon>Rhabditoidea</taxon>
        <taxon>Rhabditidae</taxon>
        <taxon>Peloderinae</taxon>
        <taxon>Caenorhabditis</taxon>
    </lineage>
</organism>
<reference evidence="3 4" key="1">
    <citation type="journal article" date="1998" name="Science">
        <title>Genome sequence of the nematode C. elegans: a platform for investigating biology.</title>
        <authorList>
            <consortium name="The C. elegans sequencing consortium"/>
            <person name="Sulson J.E."/>
            <person name="Waterston R."/>
        </authorList>
    </citation>
    <scope>NUCLEOTIDE SEQUENCE [LARGE SCALE GENOMIC DNA]</scope>
    <source>
        <strain evidence="3 4">Bristol N2</strain>
    </source>
</reference>
<dbReference type="HOGENOM" id="CLU_070417_0_0_1"/>
<keyword evidence="1" id="KW-0472">Membrane</keyword>
<dbReference type="PaxDb" id="6239-F55B12.7"/>
<dbReference type="AGR" id="WB:WBGene00006019"/>
<dbReference type="InterPro" id="IPR019430">
    <property type="entry name" value="7TM_GPCR_serpentine_rcpt_Srx"/>
</dbReference>
<dbReference type="WormBase" id="F55B12.7">
    <property type="protein sequence ID" value="CE43652"/>
    <property type="gene ID" value="WBGene00006019"/>
    <property type="gene designation" value="srx-128"/>
</dbReference>
<feature type="transmembrane region" description="Helical" evidence="1">
    <location>
        <begin position="124"/>
        <end position="146"/>
    </location>
</feature>
<evidence type="ECO:0000313" key="5">
    <source>
        <dbReference type="WormBase" id="F55B12.7"/>
    </source>
</evidence>
<dbReference type="UCSC" id="F55B12.7">
    <property type="organism name" value="c. elegans"/>
</dbReference>
<dbReference type="InParanoid" id="Q93798"/>
<keyword evidence="4" id="KW-1185">Reference proteome</keyword>
<dbReference type="RefSeq" id="NP_506426.3">
    <property type="nucleotide sequence ID" value="NM_074025.4"/>
</dbReference>
<evidence type="ECO:0000313" key="4">
    <source>
        <dbReference type="Proteomes" id="UP000001940"/>
    </source>
</evidence>
<dbReference type="PANTHER" id="PTHR46611:SF5">
    <property type="entry name" value="7TM GPCR SERPENTINE RECEPTOR CLASS X (SRX) DOMAIN-CONTAINING PROTEIN"/>
    <property type="match status" value="1"/>
</dbReference>
<keyword evidence="1" id="KW-0812">Transmembrane</keyword>
<feature type="transmembrane region" description="Helical" evidence="1">
    <location>
        <begin position="208"/>
        <end position="231"/>
    </location>
</feature>